<dbReference type="EMBL" id="CAXAMN010026683">
    <property type="protein sequence ID" value="CAK9104925.1"/>
    <property type="molecule type" value="Genomic_DNA"/>
</dbReference>
<evidence type="ECO:0000256" key="1">
    <source>
        <dbReference type="SAM" id="MobiDB-lite"/>
    </source>
</evidence>
<evidence type="ECO:0000313" key="4">
    <source>
        <dbReference type="Proteomes" id="UP001642484"/>
    </source>
</evidence>
<dbReference type="InterPro" id="IPR000477">
    <property type="entry name" value="RT_dom"/>
</dbReference>
<feature type="domain" description="Reverse transcriptase" evidence="2">
    <location>
        <begin position="924"/>
        <end position="1178"/>
    </location>
</feature>
<dbReference type="PANTHER" id="PTHR48462:SF1">
    <property type="entry name" value="PROTEIN, PUTATIVE-RELATED"/>
    <property type="match status" value="1"/>
</dbReference>
<gene>
    <name evidence="3" type="ORF">CCMP2556_LOCUS49148</name>
</gene>
<evidence type="ECO:0000313" key="3">
    <source>
        <dbReference type="EMBL" id="CAK9104925.1"/>
    </source>
</evidence>
<feature type="region of interest" description="Disordered" evidence="1">
    <location>
        <begin position="427"/>
        <end position="515"/>
    </location>
</feature>
<dbReference type="PROSITE" id="PS50878">
    <property type="entry name" value="RT_POL"/>
    <property type="match status" value="1"/>
</dbReference>
<keyword evidence="4" id="KW-1185">Reference proteome</keyword>
<feature type="region of interest" description="Disordered" evidence="1">
    <location>
        <begin position="643"/>
        <end position="675"/>
    </location>
</feature>
<comment type="caution">
    <text evidence="3">The sequence shown here is derived from an EMBL/GenBank/DDBJ whole genome shotgun (WGS) entry which is preliminary data.</text>
</comment>
<feature type="compositionally biased region" description="Basic and acidic residues" evidence="1">
    <location>
        <begin position="150"/>
        <end position="160"/>
    </location>
</feature>
<feature type="compositionally biased region" description="Polar residues" evidence="1">
    <location>
        <begin position="427"/>
        <end position="437"/>
    </location>
</feature>
<dbReference type="Pfam" id="PF00078">
    <property type="entry name" value="RVT_1"/>
    <property type="match status" value="1"/>
</dbReference>
<sequence>MRWRVLNKEGFLQALFYLEYDKKRRRKGDQLIITADVMMVTEMGQANGEKVATYKGTMQVGTWGTVYLYDCERQDSVQGESEKVKTFFTLETRPISARPFKLENAKPWDDKTSLAMIMRAAKYGRRTSVQGNIISRLNLTSPKGHQKHKLKEEEERGESKKSRKSIWSVGSLLRKQPTDEISQESHDEADELMNPQSAGGDSAWTIDLKPLVRLRAEDRNALPEGVEEVDVDVALQSTVSRNSTQLRSFLDKFLELNESETLGEPKRQQRHWLLQRKVNTSSSFSAALLEECNREWKPTDWQVMWHSGKGPNIKGQQGQPCISEGQDVVPLMEAEFRRDCVVFYNTLFPSVDSSNFQLLRDIYLSDDGPVRFRKAGLHFGVEVQSMRTRKSDFQGTDLVSDMMRKVMSRVSARPMGKMLQWQSVASSRRSGYDNSPNGREEDLELGDTWPSSPAGHHKEAGMGSATSSTNSQDLAPARSPDLACEEVRKANVSESDAMSSRSPRDEARSVVVPPRAPETGAGALLVVSRRTSRREEVRGDAFGFLDMALKSSSEKSSQDWHKLHALLAAKVGSVQTGCFGSGISSGCCQCCCRALYHHVLPLGGRDGQIKRSRGAVEVSFPCRAPRRLSNNAGRGGNISAANLSGLDGPCGGKDWEKPRTGTSSTWHPRRQREGQVPQQWLTDNNRQRCMVCGLSVSVRSGVHPTARAAFSGSDAGRAAAALTLPSLDELQSAQGRALRHIPAAARFLWGQALGRAFAAAAHHNDLRTWTELLMLPQCVLSAPPRAGRRHSLWDDAGRPPGGPKPRLSVAKKRELAIDLAREGFDRKACNALLQNGLCPETADTVAALRALHPAQPKPRLDLASLPLADEISEDLVARALRSFPADTAPGPSGLRVQHLREAGAPGTTHSLVAHLARLVNLMAQSQVCPAIAPVLAGAGLVAFPKPNRGVRPIAVGEILRRLTGKCLMQTVQEDARRAFWPTQLGVGIKSGAEIGIHTVRAWTQRNGTAANKVLLDFANAFNRISRHHVLESATVQFPGLARWVTWCYQEPSALRFGTAVISSAGGVQQGDPLGPLLFATAIHQLTQELRAGPLDLALFYLDDGIIAGDVAAVGAALGHIQSRGAALGLALNAAKCEVVAVGQLQHADLVPHLLSEILSGCDGSSRLQRDFEFLGGAIGGDAFVDAHTKGRVEAVGPLLDALAALGDAQVGLHLLRSCAGYGRLVHSMRRAHMDPEDIHVSLDAKEAWLQAIWKGSGLIGRPRKEITLKLVEPVDDEQEVQKEAEEARRLTD</sequence>
<dbReference type="PANTHER" id="PTHR48462">
    <property type="entry name" value="PROTEIN, PUTATIVE-RELATED"/>
    <property type="match status" value="1"/>
</dbReference>
<reference evidence="3 4" key="1">
    <citation type="submission" date="2024-02" db="EMBL/GenBank/DDBJ databases">
        <authorList>
            <person name="Chen Y."/>
            <person name="Shah S."/>
            <person name="Dougan E. K."/>
            <person name="Thang M."/>
            <person name="Chan C."/>
        </authorList>
    </citation>
    <scope>NUCLEOTIDE SEQUENCE [LARGE SCALE GENOMIC DNA]</scope>
</reference>
<evidence type="ECO:0000259" key="2">
    <source>
        <dbReference type="PROSITE" id="PS50878"/>
    </source>
</evidence>
<feature type="region of interest" description="Disordered" evidence="1">
    <location>
        <begin position="138"/>
        <end position="201"/>
    </location>
</feature>
<dbReference type="Proteomes" id="UP001642484">
    <property type="component" value="Unassembled WGS sequence"/>
</dbReference>
<organism evidence="3 4">
    <name type="scientific">Durusdinium trenchii</name>
    <dbReference type="NCBI Taxonomy" id="1381693"/>
    <lineage>
        <taxon>Eukaryota</taxon>
        <taxon>Sar</taxon>
        <taxon>Alveolata</taxon>
        <taxon>Dinophyceae</taxon>
        <taxon>Suessiales</taxon>
        <taxon>Symbiodiniaceae</taxon>
        <taxon>Durusdinium</taxon>
    </lineage>
</organism>
<feature type="compositionally biased region" description="Polar residues" evidence="1">
    <location>
        <begin position="464"/>
        <end position="473"/>
    </location>
</feature>
<name>A0ABP0RWA8_9DINO</name>
<accession>A0ABP0RWA8</accession>
<feature type="compositionally biased region" description="Polar residues" evidence="1">
    <location>
        <begin position="492"/>
        <end position="501"/>
    </location>
</feature>
<protein>
    <recommendedName>
        <fullName evidence="2">Reverse transcriptase domain-containing protein</fullName>
    </recommendedName>
</protein>
<proteinExistence type="predicted"/>